<evidence type="ECO:0000313" key="3">
    <source>
        <dbReference type="Proteomes" id="UP000655225"/>
    </source>
</evidence>
<organism evidence="2 3">
    <name type="scientific">Tetracentron sinense</name>
    <name type="common">Spur-leaf</name>
    <dbReference type="NCBI Taxonomy" id="13715"/>
    <lineage>
        <taxon>Eukaryota</taxon>
        <taxon>Viridiplantae</taxon>
        <taxon>Streptophyta</taxon>
        <taxon>Embryophyta</taxon>
        <taxon>Tracheophyta</taxon>
        <taxon>Spermatophyta</taxon>
        <taxon>Magnoliopsida</taxon>
        <taxon>Trochodendrales</taxon>
        <taxon>Trochodendraceae</taxon>
        <taxon>Tetracentron</taxon>
    </lineage>
</organism>
<dbReference type="Proteomes" id="UP000655225">
    <property type="component" value="Unassembled WGS sequence"/>
</dbReference>
<feature type="region of interest" description="Disordered" evidence="1">
    <location>
        <begin position="14"/>
        <end position="34"/>
    </location>
</feature>
<dbReference type="AlphaFoldDB" id="A0A834ZC10"/>
<evidence type="ECO:0000313" key="2">
    <source>
        <dbReference type="EMBL" id="KAF8402353.1"/>
    </source>
</evidence>
<name>A0A834ZC10_TETSI</name>
<accession>A0A834ZC10</accession>
<keyword evidence="3" id="KW-1185">Reference proteome</keyword>
<reference evidence="2 3" key="1">
    <citation type="submission" date="2020-04" db="EMBL/GenBank/DDBJ databases">
        <title>Plant Genome Project.</title>
        <authorList>
            <person name="Zhang R.-G."/>
        </authorList>
    </citation>
    <scope>NUCLEOTIDE SEQUENCE [LARGE SCALE GENOMIC DNA]</scope>
    <source>
        <strain evidence="2">YNK0</strain>
        <tissue evidence="2">Leaf</tissue>
    </source>
</reference>
<evidence type="ECO:0000256" key="1">
    <source>
        <dbReference type="SAM" id="MobiDB-lite"/>
    </source>
</evidence>
<gene>
    <name evidence="2" type="ORF">HHK36_013307</name>
</gene>
<comment type="caution">
    <text evidence="2">The sequence shown here is derived from an EMBL/GenBank/DDBJ whole genome shotgun (WGS) entry which is preliminary data.</text>
</comment>
<dbReference type="EMBL" id="JABCRI010000008">
    <property type="protein sequence ID" value="KAF8402353.1"/>
    <property type="molecule type" value="Genomic_DNA"/>
</dbReference>
<proteinExistence type="predicted"/>
<sequence length="114" mass="12338">MSSLSLCAPEMSLPALPTLETSGNPGGDNPPGIYKIRKKKEKKQLTNPLDRSFVNPIRRGLGLAKMVMALSAGSTTGRLIEGYSRAMYGLKEARKAAMETEMMRRSTSVGQGLH</sequence>
<protein>
    <submittedName>
        <fullName evidence="2">Uncharacterized protein</fullName>
    </submittedName>
</protein>